<dbReference type="KEGG" id="cpor:BED41_00840"/>
<proteinExistence type="predicted"/>
<feature type="transmembrane region" description="Helical" evidence="1">
    <location>
        <begin position="49"/>
        <end position="67"/>
    </location>
</feature>
<evidence type="ECO:0008006" key="4">
    <source>
        <dbReference type="Google" id="ProtNLM"/>
    </source>
</evidence>
<keyword evidence="3" id="KW-1185">Reference proteome</keyword>
<name>A0A1B2I922_9BACT</name>
<accession>A0A1B2I922</accession>
<evidence type="ECO:0000256" key="1">
    <source>
        <dbReference type="SAM" id="Phobius"/>
    </source>
</evidence>
<keyword evidence="1" id="KW-0812">Transmembrane</keyword>
<evidence type="ECO:0000313" key="2">
    <source>
        <dbReference type="EMBL" id="ANZ46494.1"/>
    </source>
</evidence>
<protein>
    <recommendedName>
        <fullName evidence="4">Energy-coupled thiamine transporter ThiT</fullName>
    </recommendedName>
</protein>
<feature type="transmembrane region" description="Helical" evidence="1">
    <location>
        <begin position="124"/>
        <end position="145"/>
    </location>
</feature>
<dbReference type="OrthoDB" id="3173414at2"/>
<feature type="transmembrane region" description="Helical" evidence="1">
    <location>
        <begin position="100"/>
        <end position="117"/>
    </location>
</feature>
<feature type="transmembrane region" description="Helical" evidence="1">
    <location>
        <begin position="157"/>
        <end position="185"/>
    </location>
</feature>
<organism evidence="2 3">
    <name type="scientific">Cloacibacillus porcorum</name>
    <dbReference type="NCBI Taxonomy" id="1197717"/>
    <lineage>
        <taxon>Bacteria</taxon>
        <taxon>Thermotogati</taxon>
        <taxon>Synergistota</taxon>
        <taxon>Synergistia</taxon>
        <taxon>Synergistales</taxon>
        <taxon>Synergistaceae</taxon>
        <taxon>Cloacibacillus</taxon>
    </lineage>
</organism>
<evidence type="ECO:0000313" key="3">
    <source>
        <dbReference type="Proteomes" id="UP000093044"/>
    </source>
</evidence>
<dbReference type="GeneID" id="83056397"/>
<keyword evidence="1" id="KW-0472">Membrane</keyword>
<reference evidence="2" key="1">
    <citation type="submission" date="2016-08" db="EMBL/GenBank/DDBJ databases">
        <title>Complete genome of Cloacibacillus porcorum.</title>
        <authorList>
            <person name="Looft T."/>
            <person name="Bayles D.O."/>
            <person name="Alt D.P."/>
        </authorList>
    </citation>
    <scope>NUCLEOTIDE SEQUENCE [LARGE SCALE GENOMIC DNA]</scope>
    <source>
        <strain evidence="2">CL-84</strain>
    </source>
</reference>
<feature type="transmembrane region" description="Helical" evidence="1">
    <location>
        <begin position="74"/>
        <end position="94"/>
    </location>
</feature>
<dbReference type="InterPro" id="IPR031360">
    <property type="entry name" value="TrpP"/>
</dbReference>
<sequence length="192" mass="19992">MNGTETGRERTVAVEERAAGLSVSQIMLVAVLLAAGAVMKFFIGSIFSAGMKPNFIIAMYCLAILLVRPRFKEAAVIGLLAGAVCQFFPGTPYLNFPSEMAGALVMALFAKMGGRFGGFLMPAISAFITTVVSGGVFMALLYALFFSGGATAPAPFAVFAGIIFGTAAVNCVIVQVLYIPIAAALKMRAAAR</sequence>
<gene>
    <name evidence="2" type="ORF">BED41_00840</name>
</gene>
<keyword evidence="1" id="KW-1133">Transmembrane helix</keyword>
<feature type="transmembrane region" description="Helical" evidence="1">
    <location>
        <begin position="21"/>
        <end position="43"/>
    </location>
</feature>
<dbReference type="AlphaFoldDB" id="A0A1B2I922"/>
<dbReference type="STRING" id="1197717.BED41_00840"/>
<dbReference type="Pfam" id="PF17099">
    <property type="entry name" value="TrpP"/>
    <property type="match status" value="1"/>
</dbReference>
<dbReference type="EMBL" id="CP016757">
    <property type="protein sequence ID" value="ANZ46494.1"/>
    <property type="molecule type" value="Genomic_DNA"/>
</dbReference>
<dbReference type="RefSeq" id="WP_066748731.1">
    <property type="nucleotide sequence ID" value="NZ_CAUFKJ010000069.1"/>
</dbReference>
<dbReference type="Proteomes" id="UP000093044">
    <property type="component" value="Chromosome"/>
</dbReference>